<dbReference type="Gramene" id="OE9A002477T1">
    <property type="protein sequence ID" value="OE9A002477C1"/>
    <property type="gene ID" value="OE9A002477"/>
</dbReference>
<keyword evidence="3" id="KW-1185">Reference proteome</keyword>
<reference evidence="2 3" key="1">
    <citation type="submission" date="2019-12" db="EMBL/GenBank/DDBJ databases">
        <authorList>
            <person name="Alioto T."/>
            <person name="Alioto T."/>
            <person name="Gomez Garrido J."/>
        </authorList>
    </citation>
    <scope>NUCLEOTIDE SEQUENCE [LARGE SCALE GENOMIC DNA]</scope>
</reference>
<dbReference type="Proteomes" id="UP000594638">
    <property type="component" value="Unassembled WGS sequence"/>
</dbReference>
<gene>
    <name evidence="2" type="ORF">OLEA9_A002477</name>
</gene>
<accession>A0A8S0S8B7</accession>
<protein>
    <submittedName>
        <fullName evidence="2">Uncharacterized protein</fullName>
    </submittedName>
</protein>
<evidence type="ECO:0000313" key="2">
    <source>
        <dbReference type="EMBL" id="CAA2988062.1"/>
    </source>
</evidence>
<name>A0A8S0S8B7_OLEEU</name>
<dbReference type="EMBL" id="CACTIH010003967">
    <property type="protein sequence ID" value="CAA2988062.1"/>
    <property type="molecule type" value="Genomic_DNA"/>
</dbReference>
<feature type="region of interest" description="Disordered" evidence="1">
    <location>
        <begin position="1"/>
        <end position="22"/>
    </location>
</feature>
<proteinExistence type="predicted"/>
<sequence length="85" mass="9058">MRTGEVDVSDDSVDGSSGGGDWGSGFYCKRNGMGLYGCSWAGVAKKAVTLVFRYLFWVVDVVLTTIDDSVRAVTKKYSGGCDSLS</sequence>
<organism evidence="2 3">
    <name type="scientific">Olea europaea subsp. europaea</name>
    <dbReference type="NCBI Taxonomy" id="158383"/>
    <lineage>
        <taxon>Eukaryota</taxon>
        <taxon>Viridiplantae</taxon>
        <taxon>Streptophyta</taxon>
        <taxon>Embryophyta</taxon>
        <taxon>Tracheophyta</taxon>
        <taxon>Spermatophyta</taxon>
        <taxon>Magnoliopsida</taxon>
        <taxon>eudicotyledons</taxon>
        <taxon>Gunneridae</taxon>
        <taxon>Pentapetalae</taxon>
        <taxon>asterids</taxon>
        <taxon>lamiids</taxon>
        <taxon>Lamiales</taxon>
        <taxon>Oleaceae</taxon>
        <taxon>Oleeae</taxon>
        <taxon>Olea</taxon>
    </lineage>
</organism>
<evidence type="ECO:0000256" key="1">
    <source>
        <dbReference type="SAM" id="MobiDB-lite"/>
    </source>
</evidence>
<dbReference type="AlphaFoldDB" id="A0A8S0S8B7"/>
<evidence type="ECO:0000313" key="3">
    <source>
        <dbReference type="Proteomes" id="UP000594638"/>
    </source>
</evidence>
<comment type="caution">
    <text evidence="2">The sequence shown here is derived from an EMBL/GenBank/DDBJ whole genome shotgun (WGS) entry which is preliminary data.</text>
</comment>